<dbReference type="AlphaFoldDB" id="A0A8S9ZMS2"/>
<comment type="caution">
    <text evidence="3">The sequence shown here is derived from an EMBL/GenBank/DDBJ whole genome shotgun (WGS) entry which is preliminary data.</text>
</comment>
<feature type="region of interest" description="Disordered" evidence="2">
    <location>
        <begin position="361"/>
        <end position="392"/>
    </location>
</feature>
<dbReference type="OrthoDB" id="5839926at2759"/>
<dbReference type="EMBL" id="JABEBT010000059">
    <property type="protein sequence ID" value="KAF7634376.1"/>
    <property type="molecule type" value="Genomic_DNA"/>
</dbReference>
<protein>
    <submittedName>
        <fullName evidence="3">Uncharacterized protein</fullName>
    </submittedName>
</protein>
<feature type="coiled-coil region" evidence="1">
    <location>
        <begin position="411"/>
        <end position="484"/>
    </location>
</feature>
<reference evidence="3" key="1">
    <citation type="journal article" date="2020" name="Ecol. Evol.">
        <title>Genome structure and content of the rice root-knot nematode (Meloidogyne graminicola).</title>
        <authorList>
            <person name="Phan N.T."/>
            <person name="Danchin E.G.J."/>
            <person name="Klopp C."/>
            <person name="Perfus-Barbeoch L."/>
            <person name="Kozlowski D.K."/>
            <person name="Koutsovoulos G.D."/>
            <person name="Lopez-Roques C."/>
            <person name="Bouchez O."/>
            <person name="Zahm M."/>
            <person name="Besnard G."/>
            <person name="Bellafiore S."/>
        </authorList>
    </citation>
    <scope>NUCLEOTIDE SEQUENCE</scope>
    <source>
        <strain evidence="3">VN-18</strain>
    </source>
</reference>
<keyword evidence="1" id="KW-0175">Coiled coil</keyword>
<gene>
    <name evidence="3" type="ORF">Mgra_00006231</name>
</gene>
<accession>A0A8S9ZMS2</accession>
<organism evidence="3 4">
    <name type="scientific">Meloidogyne graminicola</name>
    <dbReference type="NCBI Taxonomy" id="189291"/>
    <lineage>
        <taxon>Eukaryota</taxon>
        <taxon>Metazoa</taxon>
        <taxon>Ecdysozoa</taxon>
        <taxon>Nematoda</taxon>
        <taxon>Chromadorea</taxon>
        <taxon>Rhabditida</taxon>
        <taxon>Tylenchina</taxon>
        <taxon>Tylenchomorpha</taxon>
        <taxon>Tylenchoidea</taxon>
        <taxon>Meloidogynidae</taxon>
        <taxon>Meloidogyninae</taxon>
        <taxon>Meloidogyne</taxon>
    </lineage>
</organism>
<keyword evidence="4" id="KW-1185">Reference proteome</keyword>
<name>A0A8S9ZMS2_9BILA</name>
<evidence type="ECO:0000313" key="3">
    <source>
        <dbReference type="EMBL" id="KAF7634376.1"/>
    </source>
</evidence>
<dbReference type="Proteomes" id="UP000605970">
    <property type="component" value="Unassembled WGS sequence"/>
</dbReference>
<evidence type="ECO:0000256" key="2">
    <source>
        <dbReference type="SAM" id="MobiDB-lite"/>
    </source>
</evidence>
<evidence type="ECO:0000256" key="1">
    <source>
        <dbReference type="SAM" id="Coils"/>
    </source>
</evidence>
<proteinExistence type="predicted"/>
<sequence length="645" mass="72904">MSSASTSNGTDVLAKILHGFINNEEQHFIGEKTEQREQSISPDQILYNSLMTGERKEKEETPSLQLGGIGQEYEEENKRRAVKRKNDNNNKTKSCESVCSSFSSLSKRRSGGSKSLLTAATTAALMGPSPLSQVPSIPGVIAVAVSPAAQLFREDDWSWHRNPAAAIRSGGTNKQTPVWKYFVYNKAENLSRCIVGNCTYQLKGPHTSTLACHLKKHCAEYAEFQRLKSEYTRERIASGHGQAIANIRENFRNFCSTPGSVSSLFPFSVQNVDIETKSDQNINYFNQKSVCGHSPSPYSTTTPSPIKHNNNEEQIKQQQQLYEQQTKNGGNFCNMLNNNGCFPQFEGLHFMMAAAMAQQQQKKTTPNLSDQSNANPSYLNTTTNSSTLNKDNKGGINLLNILNMLNKKNFNNNCQLKNNNSENKNKELNEQKVEKNIENEEAINFEKQNRQQCSTTKIHFVEHLLGTNNNEESQTKEINKLEKETCSNKKQQEINATIEEKLILSLGTTFSRSELIKLLKNPFMKKSFTEWTMERIDKILDKHLLLIKGKLLENPQIIDSNVQVSEMSKIPEISCIIGKNKEISKPEDDEKWMERSFVKDILFNVFLIVLRLNGFSTSFPPVAFKSIPNNVHLLQKFCLIAILKY</sequence>
<evidence type="ECO:0000313" key="4">
    <source>
        <dbReference type="Proteomes" id="UP000605970"/>
    </source>
</evidence>
<feature type="compositionally biased region" description="Low complexity" evidence="2">
    <location>
        <begin position="379"/>
        <end position="392"/>
    </location>
</feature>
<feature type="compositionally biased region" description="Polar residues" evidence="2">
    <location>
        <begin position="362"/>
        <end position="378"/>
    </location>
</feature>